<sequence>MRLTHCLLWEHEEAAELLSLLVSKGAWYDAEHDRFWSDWVRDVFDLRTANAFGCSVWARILAVRLDLIAPATIGPSFGFGANNRNFGRGNFGRRVPGRVGLSVEQQRLVLRARYLQLISRGTVPEINRILQILVGDRGPAWVIDNHDMTTTVFLGFAPDSQLRQILDNFPLIPVPAGVQVNYQFAVQPAWGFGDDNLNFEHGGFAE</sequence>
<dbReference type="InterPro" id="IPR021283">
    <property type="entry name" value="Phage_Wedge1"/>
</dbReference>
<dbReference type="RefSeq" id="WP_376943506.1">
    <property type="nucleotide sequence ID" value="NZ_CP171449.1"/>
</dbReference>
<dbReference type="EMBL" id="JBHLSS010000034">
    <property type="protein sequence ID" value="MFC0709008.1"/>
    <property type="molecule type" value="Genomic_DNA"/>
</dbReference>
<evidence type="ECO:0000313" key="1">
    <source>
        <dbReference type="EMBL" id="MFC0709008.1"/>
    </source>
</evidence>
<name>A0ABV6SIG5_AZOPA</name>
<dbReference type="Pfam" id="PF11041">
    <property type="entry name" value="Phage_Wedge1"/>
    <property type="match status" value="1"/>
</dbReference>
<accession>A0ABV6SIG5</accession>
<evidence type="ECO:0000313" key="2">
    <source>
        <dbReference type="Proteomes" id="UP001589891"/>
    </source>
</evidence>
<proteinExistence type="predicted"/>
<keyword evidence="2" id="KW-1185">Reference proteome</keyword>
<organism evidence="1 2">
    <name type="scientific">Azorhizophilus paspali</name>
    <name type="common">Azotobacter paspali</name>
    <dbReference type="NCBI Taxonomy" id="69963"/>
    <lineage>
        <taxon>Bacteria</taxon>
        <taxon>Pseudomonadati</taxon>
        <taxon>Pseudomonadota</taxon>
        <taxon>Gammaproteobacteria</taxon>
        <taxon>Pseudomonadales</taxon>
        <taxon>Pseudomonadaceae</taxon>
        <taxon>Azorhizophilus</taxon>
    </lineage>
</organism>
<reference evidence="1 2" key="1">
    <citation type="submission" date="2024-09" db="EMBL/GenBank/DDBJ databases">
        <authorList>
            <person name="Sun Q."/>
            <person name="Mori K."/>
        </authorList>
    </citation>
    <scope>NUCLEOTIDE SEQUENCE [LARGE SCALE GENOMIC DNA]</scope>
    <source>
        <strain evidence="1 2">NCAIM B.01794</strain>
    </source>
</reference>
<gene>
    <name evidence="1" type="ORF">ACFFGX_05165</name>
</gene>
<protein>
    <submittedName>
        <fullName evidence="1">DUF2612 domain-containing protein</fullName>
    </submittedName>
</protein>
<comment type="caution">
    <text evidence="1">The sequence shown here is derived from an EMBL/GenBank/DDBJ whole genome shotgun (WGS) entry which is preliminary data.</text>
</comment>
<dbReference type="Proteomes" id="UP001589891">
    <property type="component" value="Unassembled WGS sequence"/>
</dbReference>